<protein>
    <submittedName>
        <fullName evidence="1">Uncharacterized protein</fullName>
    </submittedName>
</protein>
<evidence type="ECO:0000313" key="2">
    <source>
        <dbReference type="Proteomes" id="UP000299102"/>
    </source>
</evidence>
<dbReference type="AlphaFoldDB" id="A0A4C1XZU8"/>
<keyword evidence="2" id="KW-1185">Reference proteome</keyword>
<dbReference type="EMBL" id="BGZK01001032">
    <property type="protein sequence ID" value="GBP69166.1"/>
    <property type="molecule type" value="Genomic_DNA"/>
</dbReference>
<name>A0A4C1XZU8_EUMVA</name>
<gene>
    <name evidence="1" type="ORF">EVAR_98237_1</name>
</gene>
<evidence type="ECO:0000313" key="1">
    <source>
        <dbReference type="EMBL" id="GBP69166.1"/>
    </source>
</evidence>
<reference evidence="1 2" key="1">
    <citation type="journal article" date="2019" name="Commun. Biol.">
        <title>The bagworm genome reveals a unique fibroin gene that provides high tensile strength.</title>
        <authorList>
            <person name="Kono N."/>
            <person name="Nakamura H."/>
            <person name="Ohtoshi R."/>
            <person name="Tomita M."/>
            <person name="Numata K."/>
            <person name="Arakawa K."/>
        </authorList>
    </citation>
    <scope>NUCLEOTIDE SEQUENCE [LARGE SCALE GENOMIC DNA]</scope>
</reference>
<dbReference type="Proteomes" id="UP000299102">
    <property type="component" value="Unassembled WGS sequence"/>
</dbReference>
<proteinExistence type="predicted"/>
<comment type="caution">
    <text evidence="1">The sequence shown here is derived from an EMBL/GenBank/DDBJ whole genome shotgun (WGS) entry which is preliminary data.</text>
</comment>
<accession>A0A4C1XZU8</accession>
<organism evidence="1 2">
    <name type="scientific">Eumeta variegata</name>
    <name type="common">Bagworm moth</name>
    <name type="synonym">Eumeta japonica</name>
    <dbReference type="NCBI Taxonomy" id="151549"/>
    <lineage>
        <taxon>Eukaryota</taxon>
        <taxon>Metazoa</taxon>
        <taxon>Ecdysozoa</taxon>
        <taxon>Arthropoda</taxon>
        <taxon>Hexapoda</taxon>
        <taxon>Insecta</taxon>
        <taxon>Pterygota</taxon>
        <taxon>Neoptera</taxon>
        <taxon>Endopterygota</taxon>
        <taxon>Lepidoptera</taxon>
        <taxon>Glossata</taxon>
        <taxon>Ditrysia</taxon>
        <taxon>Tineoidea</taxon>
        <taxon>Psychidae</taxon>
        <taxon>Oiketicinae</taxon>
        <taxon>Eumeta</taxon>
    </lineage>
</organism>
<sequence length="190" mass="21386">MAHGFRRLTRTRDPSTDLRHQALVIALPCTLLPLLRQCDCKAVYPVNGICDRTEGPVDCRQENVGGAHAGRATTGQPRATDVRENRSLTVGPEKEIPEMLHCRNANSVEVLTRAERGTRSRGNEGEAAFTSLSDSLFIFPFQNSTVERFHPTERPGRSRRPNAGRLTILEYDERRRKLPTRRVVSEARNV</sequence>